<dbReference type="HOGENOM" id="CLU_1824569_0_0_6"/>
<protein>
    <submittedName>
        <fullName evidence="1">Uncharacterized protein</fullName>
    </submittedName>
</protein>
<dbReference type="Proteomes" id="UP000000420">
    <property type="component" value="Chromosome"/>
</dbReference>
<sequence>MQSMARAGGNTSTASRGVVWQPCSAPLPLHASVCAARRPNPLDATSPAMLRSTVVNEEEGCVRLHLVGGPQDGQTLQADSAPELLIPEGYQISPWPGGEFGIHWRHELNLACPHDSMPEGDVHDALGVHWRRYLVLRRQED</sequence>
<evidence type="ECO:0000313" key="2">
    <source>
        <dbReference type="Proteomes" id="UP000000420"/>
    </source>
</evidence>
<dbReference type="EMBL" id="CP000050">
    <property type="protein sequence ID" value="AAY50818.1"/>
    <property type="molecule type" value="Genomic_DNA"/>
</dbReference>
<dbReference type="AlphaFoldDB" id="A0A0H2XBJ7"/>
<accession>A0A0H2XBJ7</accession>
<proteinExistence type="predicted"/>
<organism evidence="1 2">
    <name type="scientific">Xanthomonas campestris pv. campestris (strain 8004)</name>
    <dbReference type="NCBI Taxonomy" id="314565"/>
    <lineage>
        <taxon>Bacteria</taxon>
        <taxon>Pseudomonadati</taxon>
        <taxon>Pseudomonadota</taxon>
        <taxon>Gammaproteobacteria</taxon>
        <taxon>Lysobacterales</taxon>
        <taxon>Lysobacteraceae</taxon>
        <taxon>Xanthomonas</taxon>
    </lineage>
</organism>
<dbReference type="KEGG" id="xcb:XC_3778"/>
<evidence type="ECO:0000313" key="1">
    <source>
        <dbReference type="EMBL" id="AAY50818.1"/>
    </source>
</evidence>
<gene>
    <name evidence="1" type="ordered locus">XC_3778</name>
</gene>
<reference evidence="1 2" key="1">
    <citation type="journal article" date="2005" name="Genome Res.">
        <title>Comparative and functional genomic analyses of the pathogenicity of phytopathogen Xanthomonas campestris pv. campestris.</title>
        <authorList>
            <person name="Qian W."/>
            <person name="Jia Y."/>
            <person name="Ren S.X."/>
            <person name="He Y.Q."/>
            <person name="Feng J.X."/>
            <person name="Lu L.F."/>
            <person name="Sun Q."/>
            <person name="Ying G."/>
            <person name="Tang D.J."/>
            <person name="Tang H."/>
            <person name="Wu W."/>
            <person name="Hao P."/>
            <person name="Wang L."/>
            <person name="Jiang B.L."/>
            <person name="Zeng S."/>
            <person name="Gu W.Y."/>
            <person name="Lu G."/>
            <person name="Rong L."/>
            <person name="Tian Y."/>
            <person name="Yao Z."/>
            <person name="Fu G."/>
            <person name="Chen B."/>
            <person name="Fang R."/>
            <person name="Qiang B."/>
            <person name="Chen Z."/>
            <person name="Zhao G.P."/>
            <person name="Tang J.L."/>
            <person name="He C."/>
        </authorList>
    </citation>
    <scope>NUCLEOTIDE SEQUENCE [LARGE SCALE GENOMIC DNA]</scope>
    <source>
        <strain evidence="1 2">8004</strain>
    </source>
</reference>
<name>A0A0H2XBJ7_XANC8</name>